<dbReference type="InterPro" id="IPR013083">
    <property type="entry name" value="Znf_RING/FYVE/PHD"/>
</dbReference>
<evidence type="ECO:0000256" key="3">
    <source>
        <dbReference type="ARBA" id="ARBA00022771"/>
    </source>
</evidence>
<feature type="domain" description="RING-type" evidence="7">
    <location>
        <begin position="273"/>
        <end position="330"/>
    </location>
</feature>
<proteinExistence type="predicted"/>
<feature type="zinc finger region" description="C3H1-type" evidence="5">
    <location>
        <begin position="359"/>
        <end position="388"/>
    </location>
</feature>
<keyword evidence="2 5" id="KW-0479">Metal-binding</keyword>
<evidence type="ECO:0000256" key="2">
    <source>
        <dbReference type="ARBA" id="ARBA00022723"/>
    </source>
</evidence>
<keyword evidence="4 5" id="KW-0862">Zinc</keyword>
<dbReference type="InterPro" id="IPR018957">
    <property type="entry name" value="Znf_C3HC4_RING-type"/>
</dbReference>
<dbReference type="Pfam" id="PF00097">
    <property type="entry name" value="zf-C3HC4"/>
    <property type="match status" value="1"/>
</dbReference>
<dbReference type="PANTHER" id="PTHR11224:SF10">
    <property type="entry name" value="IP09428P-RELATED"/>
    <property type="match status" value="1"/>
</dbReference>
<dbReference type="PANTHER" id="PTHR11224">
    <property type="entry name" value="MAKORIN-RELATED"/>
    <property type="match status" value="1"/>
</dbReference>
<dbReference type="CDD" id="cd16521">
    <property type="entry name" value="RING-HC_MKRN"/>
    <property type="match status" value="1"/>
</dbReference>
<accession>A0A2P6VHA7</accession>
<dbReference type="InterPro" id="IPR001841">
    <property type="entry name" value="Znf_RING"/>
</dbReference>
<dbReference type="GO" id="GO:0000209">
    <property type="term" value="P:protein polyubiquitination"/>
    <property type="evidence" value="ECO:0007669"/>
    <property type="project" value="InterPro"/>
</dbReference>
<keyword evidence="10" id="KW-1185">Reference proteome</keyword>
<feature type="region of interest" description="Disordered" evidence="6">
    <location>
        <begin position="1"/>
        <end position="198"/>
    </location>
</feature>
<evidence type="ECO:0000256" key="6">
    <source>
        <dbReference type="SAM" id="MobiDB-lite"/>
    </source>
</evidence>
<evidence type="ECO:0000313" key="10">
    <source>
        <dbReference type="Proteomes" id="UP000239649"/>
    </source>
</evidence>
<dbReference type="GO" id="GO:0008270">
    <property type="term" value="F:zinc ion binding"/>
    <property type="evidence" value="ECO:0007669"/>
    <property type="project" value="UniProtKB-KW"/>
</dbReference>
<gene>
    <name evidence="9" type="ORF">C2E20_3481</name>
</gene>
<organism evidence="9 10">
    <name type="scientific">Micractinium conductrix</name>
    <dbReference type="NCBI Taxonomy" id="554055"/>
    <lineage>
        <taxon>Eukaryota</taxon>
        <taxon>Viridiplantae</taxon>
        <taxon>Chlorophyta</taxon>
        <taxon>core chlorophytes</taxon>
        <taxon>Trebouxiophyceae</taxon>
        <taxon>Chlorellales</taxon>
        <taxon>Chlorellaceae</taxon>
        <taxon>Chlorella clade</taxon>
        <taxon>Micractinium</taxon>
    </lineage>
</organism>
<dbReference type="GO" id="GO:0061630">
    <property type="term" value="F:ubiquitin protein ligase activity"/>
    <property type="evidence" value="ECO:0007669"/>
    <property type="project" value="InterPro"/>
</dbReference>
<dbReference type="InterPro" id="IPR045072">
    <property type="entry name" value="MKRN-like"/>
</dbReference>
<dbReference type="SMART" id="SM00184">
    <property type="entry name" value="RING"/>
    <property type="match status" value="1"/>
</dbReference>
<evidence type="ECO:0000256" key="1">
    <source>
        <dbReference type="ARBA" id="ARBA00022679"/>
    </source>
</evidence>
<evidence type="ECO:0000259" key="8">
    <source>
        <dbReference type="PROSITE" id="PS50103"/>
    </source>
</evidence>
<dbReference type="GO" id="GO:0016874">
    <property type="term" value="F:ligase activity"/>
    <property type="evidence" value="ECO:0007669"/>
    <property type="project" value="UniProtKB-KW"/>
</dbReference>
<dbReference type="PROSITE" id="PS50089">
    <property type="entry name" value="ZF_RING_2"/>
    <property type="match status" value="1"/>
</dbReference>
<dbReference type="InterPro" id="IPR017907">
    <property type="entry name" value="Znf_RING_CS"/>
</dbReference>
<reference evidence="9 10" key="1">
    <citation type="journal article" date="2018" name="Plant J.">
        <title>Genome sequences of Chlorella sorokiniana UTEX 1602 and Micractinium conductrix SAG 241.80: implications to maltose excretion by a green alga.</title>
        <authorList>
            <person name="Arriola M.B."/>
            <person name="Velmurugan N."/>
            <person name="Zhang Y."/>
            <person name="Plunkett M.H."/>
            <person name="Hondzo H."/>
            <person name="Barney B.M."/>
        </authorList>
    </citation>
    <scope>NUCLEOTIDE SEQUENCE [LARGE SCALE GENOMIC DNA]</scope>
    <source>
        <strain evidence="9 10">SAG 241.80</strain>
    </source>
</reference>
<dbReference type="SMART" id="SM00356">
    <property type="entry name" value="ZnF_C3H1"/>
    <property type="match status" value="2"/>
</dbReference>
<dbReference type="PROSITE" id="PS00518">
    <property type="entry name" value="ZF_RING_1"/>
    <property type="match status" value="1"/>
</dbReference>
<dbReference type="EMBL" id="LHPF02000007">
    <property type="protein sequence ID" value="PSC73474.1"/>
    <property type="molecule type" value="Genomic_DNA"/>
</dbReference>
<comment type="caution">
    <text evidence="9">The sequence shown here is derived from an EMBL/GenBank/DDBJ whole genome shotgun (WGS) entry which is preliminary data.</text>
</comment>
<evidence type="ECO:0000256" key="5">
    <source>
        <dbReference type="PROSITE-ProRule" id="PRU00723"/>
    </source>
</evidence>
<evidence type="ECO:0000256" key="4">
    <source>
        <dbReference type="ARBA" id="ARBA00022833"/>
    </source>
</evidence>
<feature type="domain" description="C3H1-type" evidence="8">
    <location>
        <begin position="359"/>
        <end position="388"/>
    </location>
</feature>
<feature type="compositionally biased region" description="Acidic residues" evidence="6">
    <location>
        <begin position="135"/>
        <end position="167"/>
    </location>
</feature>
<keyword evidence="1" id="KW-0808">Transferase</keyword>
<dbReference type="Proteomes" id="UP000239649">
    <property type="component" value="Unassembled WGS sequence"/>
</dbReference>
<keyword evidence="3 5" id="KW-0863">Zinc-finger</keyword>
<dbReference type="STRING" id="554055.A0A2P6VHA7"/>
<dbReference type="SUPFAM" id="SSF57850">
    <property type="entry name" value="RING/U-box"/>
    <property type="match status" value="1"/>
</dbReference>
<dbReference type="InterPro" id="IPR000571">
    <property type="entry name" value="Znf_CCCH"/>
</dbReference>
<evidence type="ECO:0000313" key="9">
    <source>
        <dbReference type="EMBL" id="PSC73474.1"/>
    </source>
</evidence>
<sequence>MQLGKRRVAEWASAARRPEAAKGYVARVVPRPAADDLSQQLPISRLRLGGQAPDSGAGGSGGAASQLPLPIPLPLPADPFGEAGAGAQEASDSWQQHHQSQRQQQGQQQQQEQSWDEPPDYWAAAGEGGEQQWGGEEEGWGGEEEGWGEEAYAEGEEEHWEEGEAGEDGSWPADGGEQGQEQQAWGVPPAAAEQQAWAASAPPSLRSLCMSWFRGGSCAAGDGCKLAHGNLCPHCHKHALHPSDASAAEQHLNECSLRHERLAACARSAAVECGICLEPVLSKAVPADRKFGLLTECDHPFCLHCIRSWRQKVDAGADVDTALRTCPVCRVGSHYIVPSMTWPSSAEEKEQIVAGYRAKLSAIDCMHFNFGEGNCPFTTSCFYRHAYPDGRLEERSVRRVVDDEGVRVVQSVRLCDFIDLSTAGRRLGGGRRR</sequence>
<dbReference type="PROSITE" id="PS50103">
    <property type="entry name" value="ZF_C3H1"/>
    <property type="match status" value="2"/>
</dbReference>
<feature type="compositionally biased region" description="Low complexity" evidence="6">
    <location>
        <begin position="96"/>
        <end position="113"/>
    </location>
</feature>
<feature type="zinc finger region" description="C3H1-type" evidence="5">
    <location>
        <begin position="203"/>
        <end position="231"/>
    </location>
</feature>
<name>A0A2P6VHA7_9CHLO</name>
<protein>
    <submittedName>
        <fullName evidence="9">E3 ubiquitin-ligase makorin</fullName>
    </submittedName>
</protein>
<feature type="compositionally biased region" description="Low complexity" evidence="6">
    <location>
        <begin position="179"/>
        <end position="198"/>
    </location>
</feature>
<dbReference type="AlphaFoldDB" id="A0A2P6VHA7"/>
<dbReference type="OrthoDB" id="411372at2759"/>
<evidence type="ECO:0000259" key="7">
    <source>
        <dbReference type="PROSITE" id="PS50089"/>
    </source>
</evidence>
<feature type="domain" description="C3H1-type" evidence="8">
    <location>
        <begin position="203"/>
        <end position="231"/>
    </location>
</feature>
<dbReference type="Gene3D" id="3.30.40.10">
    <property type="entry name" value="Zinc/RING finger domain, C3HC4 (zinc finger)"/>
    <property type="match status" value="1"/>
</dbReference>